<feature type="region of interest" description="Disordered" evidence="2">
    <location>
        <begin position="802"/>
        <end position="835"/>
    </location>
</feature>
<dbReference type="Pfam" id="PF07714">
    <property type="entry name" value="PK_Tyr_Ser-Thr"/>
    <property type="match status" value="1"/>
</dbReference>
<keyword evidence="3" id="KW-0472">Membrane</keyword>
<evidence type="ECO:0000313" key="5">
    <source>
        <dbReference type="EMBL" id="CBY33160.1"/>
    </source>
</evidence>
<keyword evidence="3" id="KW-0812">Transmembrane</keyword>
<reference evidence="5" key="1">
    <citation type="journal article" date="2010" name="Science">
        <title>Plasticity of animal genome architecture unmasked by rapid evolution of a pelagic tunicate.</title>
        <authorList>
            <person name="Denoeud F."/>
            <person name="Henriet S."/>
            <person name="Mungpakdee S."/>
            <person name="Aury J.M."/>
            <person name="Da Silva C."/>
            <person name="Brinkmann H."/>
            <person name="Mikhaleva J."/>
            <person name="Olsen L.C."/>
            <person name="Jubin C."/>
            <person name="Canestro C."/>
            <person name="Bouquet J.M."/>
            <person name="Danks G."/>
            <person name="Poulain J."/>
            <person name="Campsteijn C."/>
            <person name="Adamski M."/>
            <person name="Cross I."/>
            <person name="Yadetie F."/>
            <person name="Muffato M."/>
            <person name="Louis A."/>
            <person name="Butcher S."/>
            <person name="Tsagkogeorga G."/>
            <person name="Konrad A."/>
            <person name="Singh S."/>
            <person name="Jensen M.F."/>
            <person name="Cong E.H."/>
            <person name="Eikeseth-Otteraa H."/>
            <person name="Noel B."/>
            <person name="Anthouard V."/>
            <person name="Porcel B.M."/>
            <person name="Kachouri-Lafond R."/>
            <person name="Nishino A."/>
            <person name="Ugolini M."/>
            <person name="Chourrout P."/>
            <person name="Nishida H."/>
            <person name="Aasland R."/>
            <person name="Huzurbazar S."/>
            <person name="Westhof E."/>
            <person name="Delsuc F."/>
            <person name="Lehrach H."/>
            <person name="Reinhardt R."/>
            <person name="Weissenbach J."/>
            <person name="Roy S.W."/>
            <person name="Artiguenave F."/>
            <person name="Postlethwait J.H."/>
            <person name="Manak J.R."/>
            <person name="Thompson E.M."/>
            <person name="Jaillon O."/>
            <person name="Du Pasquier L."/>
            <person name="Boudinot P."/>
            <person name="Liberles D.A."/>
            <person name="Volff J.N."/>
            <person name="Philippe H."/>
            <person name="Lenhard B."/>
            <person name="Roest Crollius H."/>
            <person name="Wincker P."/>
            <person name="Chourrout D."/>
        </authorList>
    </citation>
    <scope>NUCLEOTIDE SEQUENCE [LARGE SCALE GENOMIC DNA]</scope>
</reference>
<feature type="region of interest" description="Disordered" evidence="2">
    <location>
        <begin position="753"/>
        <end position="776"/>
    </location>
</feature>
<keyword evidence="1" id="KW-0547">Nucleotide-binding</keyword>
<feature type="transmembrane region" description="Helical" evidence="3">
    <location>
        <begin position="723"/>
        <end position="747"/>
    </location>
</feature>
<dbReference type="InterPro" id="IPR001245">
    <property type="entry name" value="Ser-Thr/Tyr_kinase_cat_dom"/>
</dbReference>
<feature type="compositionally biased region" description="Pro residues" evidence="2">
    <location>
        <begin position="815"/>
        <end position="830"/>
    </location>
</feature>
<protein>
    <recommendedName>
        <fullName evidence="4">Protein kinase domain-containing protein</fullName>
    </recommendedName>
</protein>
<dbReference type="PANTHER" id="PTHR24416:SF617">
    <property type="entry name" value="RET ONCOGENE, ISOFORM A"/>
    <property type="match status" value="1"/>
</dbReference>
<dbReference type="Proteomes" id="UP000011014">
    <property type="component" value="Unassembled WGS sequence"/>
</dbReference>
<dbReference type="GO" id="GO:0005524">
    <property type="term" value="F:ATP binding"/>
    <property type="evidence" value="ECO:0007669"/>
    <property type="project" value="UniProtKB-KW"/>
</dbReference>
<keyword evidence="1" id="KW-0067">ATP-binding</keyword>
<evidence type="ECO:0000256" key="1">
    <source>
        <dbReference type="ARBA" id="ARBA00022840"/>
    </source>
</evidence>
<dbReference type="SUPFAM" id="SSF56112">
    <property type="entry name" value="Protein kinase-like (PK-like)"/>
    <property type="match status" value="1"/>
</dbReference>
<dbReference type="EMBL" id="FN654400">
    <property type="protein sequence ID" value="CBY33160.1"/>
    <property type="molecule type" value="Genomic_DNA"/>
</dbReference>
<dbReference type="AlphaFoldDB" id="E4YC93"/>
<dbReference type="InterPro" id="IPR011009">
    <property type="entry name" value="Kinase-like_dom_sf"/>
</dbReference>
<dbReference type="GO" id="GO:0007169">
    <property type="term" value="P:cell surface receptor protein tyrosine kinase signaling pathway"/>
    <property type="evidence" value="ECO:0007669"/>
    <property type="project" value="TreeGrafter"/>
</dbReference>
<gene>
    <name evidence="5" type="ORF">GSOID_T00021059001</name>
</gene>
<dbReference type="InterPro" id="IPR000719">
    <property type="entry name" value="Prot_kinase_dom"/>
</dbReference>
<sequence length="1173" mass="130479">MDRGSINTNKHLFNSTLYNIVDVVNDDIEYCTNEEVLGSESGRCETIPVKAGSLFKVDGGTVKLISQVEMKTIGGPRHMIKLKTSGDCFVYYKVYIFPDTAIPITAEAELSDRNSILELISLPTQSLTNNGLNPLFELKIYDNVFCAIRDECRLFDGVCLGGNSMDAKPLDLWSVNATNSGDLVNPKIVDGEIIEVHDTAVDEMGRFWYSKDESNAFQKFHPETPLCTVSVEFDWRTFDAKSLAGDVNLTETLSIDKISIHGAFQNVLLANADIGHRVRFNTESTDIQSAKFSQFATPPIIESVAIADVNDLPAIFVMDSNCTSYTACIATIGDQHSITVEYNDCKNSEVLLEIGTDIFIIDGDRNRTDSVSLDSSFPSTSFDLDGNKIKCKSALPPGEHSFTLKAKETNRDDRSSYLSVVVTVNDPVIDWNSIIDLTKNTGPYEYIDAPSYVRNIEDQTAFIIDVYPPPDQEVILILDTPGFTLTENNELLKTGASSASQDVTLIAKLFLLENDAIIAQEIPYILGTFNIAAPCPTLPPTTTELPVTSTCPEVICPTPEPCINTPPPTTEPCPICPEETTTACPACPVVTTTACPTVPPISTTACPVVSTTVCPEFPTVSTTVCPVVTTTECPVCPTVSTTACPTVSTTLVQLFRLQLVQLYQLQLAPLCQLRLVQLFHQVNSNNIFHYIPHPFPVKSTPGDCEPCVCTTPPDDDDCELFEILTYVMSALTGMFLITTIVFFVLWCRARRDDDDDSEGWVPETEDIEENEEEPEPVIEPLEPIGRPEVIVNETLVKEEYENTAFTEEESKPKFVPVPIPTRDPSPPPTESPAISSRGVPAPMVLPQAQAQLPVNDKLQDPIYHTLDDHEVTLKGVIKSGRIASVREVLLRKNGDTKHAVSVVLNVELATDKTFNEINKRIRIDTQISEMRHQNVLRYFGAWCEVDKLFMGYELAEKGKLDEYLRQTRLTGNAVSNMSNYQVMKILVNIVEGLAHIHSRGIIHGNLQAGVIYLTEENIPKIGKVCNNRIKSNDRNLWRWWAPEVFENGQKHSREADIWAFGVLMWEVCTFGGLPYNDVDLDQLSQYVKYDRLGMPKNVSPEVYTFMTNCWKSDPRLRPDANQLVALLSERLVDDQSYAFLENPRNFQHIPTTVQAPSKKETQIYSDTVSRSAF</sequence>
<evidence type="ECO:0000256" key="2">
    <source>
        <dbReference type="SAM" id="MobiDB-lite"/>
    </source>
</evidence>
<accession>E4YC93</accession>
<dbReference type="PROSITE" id="PS50011">
    <property type="entry name" value="PROTEIN_KINASE_DOM"/>
    <property type="match status" value="1"/>
</dbReference>
<feature type="domain" description="Protein kinase" evidence="4">
    <location>
        <begin position="871"/>
        <end position="1140"/>
    </location>
</feature>
<keyword evidence="3" id="KW-1133">Transmembrane helix</keyword>
<proteinExistence type="predicted"/>
<dbReference type="GO" id="GO:0043235">
    <property type="term" value="C:receptor complex"/>
    <property type="evidence" value="ECO:0007669"/>
    <property type="project" value="TreeGrafter"/>
</dbReference>
<dbReference type="GO" id="GO:0004714">
    <property type="term" value="F:transmembrane receptor protein tyrosine kinase activity"/>
    <property type="evidence" value="ECO:0007669"/>
    <property type="project" value="TreeGrafter"/>
</dbReference>
<evidence type="ECO:0000256" key="3">
    <source>
        <dbReference type="SAM" id="Phobius"/>
    </source>
</evidence>
<dbReference type="Gene3D" id="1.10.510.10">
    <property type="entry name" value="Transferase(Phosphotransferase) domain 1"/>
    <property type="match status" value="1"/>
</dbReference>
<name>E4YC93_OIKDI</name>
<dbReference type="PANTHER" id="PTHR24416">
    <property type="entry name" value="TYROSINE-PROTEIN KINASE RECEPTOR"/>
    <property type="match status" value="1"/>
</dbReference>
<dbReference type="PRINTS" id="PR00109">
    <property type="entry name" value="TYRKINASE"/>
</dbReference>
<dbReference type="GO" id="GO:0005886">
    <property type="term" value="C:plasma membrane"/>
    <property type="evidence" value="ECO:0007669"/>
    <property type="project" value="TreeGrafter"/>
</dbReference>
<evidence type="ECO:0000259" key="4">
    <source>
        <dbReference type="PROSITE" id="PS50011"/>
    </source>
</evidence>
<organism evidence="5">
    <name type="scientific">Oikopleura dioica</name>
    <name type="common">Tunicate</name>
    <dbReference type="NCBI Taxonomy" id="34765"/>
    <lineage>
        <taxon>Eukaryota</taxon>
        <taxon>Metazoa</taxon>
        <taxon>Chordata</taxon>
        <taxon>Tunicata</taxon>
        <taxon>Appendicularia</taxon>
        <taxon>Copelata</taxon>
        <taxon>Oikopleuridae</taxon>
        <taxon>Oikopleura</taxon>
    </lineage>
</organism>
<dbReference type="InterPro" id="IPR050122">
    <property type="entry name" value="RTK"/>
</dbReference>